<feature type="compositionally biased region" description="Basic residues" evidence="1">
    <location>
        <begin position="1"/>
        <end position="10"/>
    </location>
</feature>
<evidence type="ECO:0000256" key="1">
    <source>
        <dbReference type="SAM" id="MobiDB-lite"/>
    </source>
</evidence>
<gene>
    <name evidence="2" type="ORF">EMPG_15648</name>
</gene>
<feature type="region of interest" description="Disordered" evidence="1">
    <location>
        <begin position="1"/>
        <end position="61"/>
    </location>
</feature>
<reference evidence="3" key="1">
    <citation type="journal article" date="2015" name="PLoS Genet.">
        <title>The dynamic genome and transcriptome of the human fungal pathogen Blastomyces and close relative Emmonsia.</title>
        <authorList>
            <person name="Munoz J.F."/>
            <person name="Gauthier G.M."/>
            <person name="Desjardins C.A."/>
            <person name="Gallo J.E."/>
            <person name="Holder J."/>
            <person name="Sullivan T.D."/>
            <person name="Marty A.J."/>
            <person name="Carmen J.C."/>
            <person name="Chen Z."/>
            <person name="Ding L."/>
            <person name="Gujja S."/>
            <person name="Magrini V."/>
            <person name="Misas E."/>
            <person name="Mitreva M."/>
            <person name="Priest M."/>
            <person name="Saif S."/>
            <person name="Whiston E.A."/>
            <person name="Young S."/>
            <person name="Zeng Q."/>
            <person name="Goldman W.E."/>
            <person name="Mardis E.R."/>
            <person name="Taylor J.W."/>
            <person name="McEwen J.G."/>
            <person name="Clay O.K."/>
            <person name="Klein B.S."/>
            <person name="Cuomo C.A."/>
        </authorList>
    </citation>
    <scope>NUCLEOTIDE SEQUENCE [LARGE SCALE GENOMIC DNA]</scope>
    <source>
        <strain evidence="3">UAMH 139</strain>
    </source>
</reference>
<accession>A0A0H1BBW0</accession>
<feature type="compositionally biased region" description="Polar residues" evidence="1">
    <location>
        <begin position="11"/>
        <end position="22"/>
    </location>
</feature>
<feature type="compositionally biased region" description="Low complexity" evidence="1">
    <location>
        <begin position="39"/>
        <end position="53"/>
    </location>
</feature>
<evidence type="ECO:0000313" key="2">
    <source>
        <dbReference type="EMBL" id="KLJ08929.1"/>
    </source>
</evidence>
<dbReference type="Proteomes" id="UP000053573">
    <property type="component" value="Unassembled WGS sequence"/>
</dbReference>
<name>A0A0H1BBW0_9EURO</name>
<dbReference type="EMBL" id="LDEV01002486">
    <property type="protein sequence ID" value="KLJ08929.1"/>
    <property type="molecule type" value="Genomic_DNA"/>
</dbReference>
<comment type="caution">
    <text evidence="2">The sequence shown here is derived from an EMBL/GenBank/DDBJ whole genome shotgun (WGS) entry which is preliminary data.</text>
</comment>
<keyword evidence="3" id="KW-1185">Reference proteome</keyword>
<dbReference type="AlphaFoldDB" id="A0A0H1BBW0"/>
<evidence type="ECO:0000313" key="3">
    <source>
        <dbReference type="Proteomes" id="UP000053573"/>
    </source>
</evidence>
<protein>
    <submittedName>
        <fullName evidence="2">Uncharacterized protein</fullName>
    </submittedName>
</protein>
<proteinExistence type="predicted"/>
<organism evidence="2 3">
    <name type="scientific">Blastomyces silverae</name>
    <dbReference type="NCBI Taxonomy" id="2060906"/>
    <lineage>
        <taxon>Eukaryota</taxon>
        <taxon>Fungi</taxon>
        <taxon>Dikarya</taxon>
        <taxon>Ascomycota</taxon>
        <taxon>Pezizomycotina</taxon>
        <taxon>Eurotiomycetes</taxon>
        <taxon>Eurotiomycetidae</taxon>
        <taxon>Onygenales</taxon>
        <taxon>Ajellomycetaceae</taxon>
        <taxon>Blastomyces</taxon>
    </lineage>
</organism>
<sequence length="61" mass="6330">MQLTRARRAISHTSARESSISCLSLAKPSPSASPPQTPFPSSSPTSAPQSQPSNPFSTTSS</sequence>